<proteinExistence type="predicted"/>
<feature type="region of interest" description="Disordered" evidence="1">
    <location>
        <begin position="230"/>
        <end position="368"/>
    </location>
</feature>
<feature type="compositionally biased region" description="Acidic residues" evidence="1">
    <location>
        <begin position="242"/>
        <end position="254"/>
    </location>
</feature>
<sequence>MSTDPSSRMQTRGKTLGVDVRIRTKEEVQAQAAERKAAKEKEKKEKAAKQAALKADRDAKLAAAKKKIAAIEDQEAKETSQRLSLRPDIDMPTLPIPKPLPRPRPRPRPTHPQVTAHGADMTSGLQQEKDMSPEPSIRPGMASDVADLEPNQERPMSPLGSPFDSCAPSPLDDEALRELGLDPEAEFSDIAMPVHPPETDSEGFLSNGSEMSLDDDMAQDVEDCADAEVEMEGGDPSMDDVTSSDEYVDEDEGEAVQLPAKTSRAKSKASAPEEMEVSNEDWAAFMEFQQHREAERKKEEAKKKRAEKTKEQKEKRKGLRASVDVARQVGPSAPIAPAKSKVTGKRKADEKEKESVNPPKRLKDSIGGLAKNWSSKVYNQSASSSLASSDHSKDFDSGGQLENVEAVSVSREAAAAEIKLVDADVDEIDKKESGRGNKKARHVVKQGQLPFPDTTFKTNTQRFQTILVPRVIDFVATLENPFDASPADNRLQSIVKNEWTQVFSSLPDTVNMDGKPIQRACHPAIMPLALSGVRTWRTGVGEAGMTAMEELWKEEDMKEYDSVDSRAEWVNDELDGLRFLYGEPDAPKGARSTFLGRLVITVFAYHVNIIAGPTSASHGGTYGDPTGALALCCTSVLRALLYWKSGTNLKPAKSSGRNTKESFSSANWTSQVKTFYNPAKKLTSDQWNEIFFACEEYLEAKPGHRKQFAPESSTAGSTTNPLQFTAADIDV</sequence>
<feature type="compositionally biased region" description="Basic and acidic residues" evidence="1">
    <location>
        <begin position="31"/>
        <end position="60"/>
    </location>
</feature>
<evidence type="ECO:0000313" key="2">
    <source>
        <dbReference type="EMBL" id="KAF5328288.1"/>
    </source>
</evidence>
<organism evidence="2 3">
    <name type="scientific">Tetrapyrgos nigripes</name>
    <dbReference type="NCBI Taxonomy" id="182062"/>
    <lineage>
        <taxon>Eukaryota</taxon>
        <taxon>Fungi</taxon>
        <taxon>Dikarya</taxon>
        <taxon>Basidiomycota</taxon>
        <taxon>Agaricomycotina</taxon>
        <taxon>Agaricomycetes</taxon>
        <taxon>Agaricomycetidae</taxon>
        <taxon>Agaricales</taxon>
        <taxon>Marasmiineae</taxon>
        <taxon>Marasmiaceae</taxon>
        <taxon>Tetrapyrgos</taxon>
    </lineage>
</organism>
<feature type="region of interest" description="Disordered" evidence="1">
    <location>
        <begin position="191"/>
        <end position="212"/>
    </location>
</feature>
<dbReference type="Proteomes" id="UP000559256">
    <property type="component" value="Unassembled WGS sequence"/>
</dbReference>
<evidence type="ECO:0000313" key="3">
    <source>
        <dbReference type="Proteomes" id="UP000559256"/>
    </source>
</evidence>
<feature type="compositionally biased region" description="Basic and acidic residues" evidence="1">
    <location>
        <begin position="289"/>
        <end position="314"/>
    </location>
</feature>
<feature type="region of interest" description="Disordered" evidence="1">
    <location>
        <begin position="31"/>
        <end position="172"/>
    </location>
</feature>
<protein>
    <submittedName>
        <fullName evidence="2">Uncharacterized protein</fullName>
    </submittedName>
</protein>
<reference evidence="2 3" key="1">
    <citation type="journal article" date="2020" name="ISME J.">
        <title>Uncovering the hidden diversity of litter-decomposition mechanisms in mushroom-forming fungi.</title>
        <authorList>
            <person name="Floudas D."/>
            <person name="Bentzer J."/>
            <person name="Ahren D."/>
            <person name="Johansson T."/>
            <person name="Persson P."/>
            <person name="Tunlid A."/>
        </authorList>
    </citation>
    <scope>NUCLEOTIDE SEQUENCE [LARGE SCALE GENOMIC DNA]</scope>
    <source>
        <strain evidence="2 3">CBS 291.85</strain>
    </source>
</reference>
<accession>A0A8H5F9M6</accession>
<dbReference type="EMBL" id="JAACJM010000365">
    <property type="protein sequence ID" value="KAF5328288.1"/>
    <property type="molecule type" value="Genomic_DNA"/>
</dbReference>
<feature type="compositionally biased region" description="Basic and acidic residues" evidence="1">
    <location>
        <begin position="346"/>
        <end position="355"/>
    </location>
</feature>
<gene>
    <name evidence="2" type="ORF">D9758_018164</name>
</gene>
<keyword evidence="3" id="KW-1185">Reference proteome</keyword>
<feature type="compositionally biased region" description="Basic and acidic residues" evidence="1">
    <location>
        <begin position="74"/>
        <end position="89"/>
    </location>
</feature>
<comment type="caution">
    <text evidence="2">The sequence shown here is derived from an EMBL/GenBank/DDBJ whole genome shotgun (WGS) entry which is preliminary data.</text>
</comment>
<dbReference type="OrthoDB" id="2755811at2759"/>
<dbReference type="AlphaFoldDB" id="A0A8H5F9M6"/>
<evidence type="ECO:0000256" key="1">
    <source>
        <dbReference type="SAM" id="MobiDB-lite"/>
    </source>
</evidence>
<name>A0A8H5F9M6_9AGAR</name>